<evidence type="ECO:0000259" key="1">
    <source>
        <dbReference type="Pfam" id="PF01966"/>
    </source>
</evidence>
<accession>A0A9E2NWH1</accession>
<feature type="domain" description="HD" evidence="1">
    <location>
        <begin position="46"/>
        <end position="126"/>
    </location>
</feature>
<reference evidence="2" key="2">
    <citation type="submission" date="2021-04" db="EMBL/GenBank/DDBJ databases">
        <authorList>
            <person name="Gilroy R."/>
        </authorList>
    </citation>
    <scope>NUCLEOTIDE SEQUENCE</scope>
    <source>
        <strain evidence="2">A6-441</strain>
    </source>
</reference>
<evidence type="ECO:0000313" key="2">
    <source>
        <dbReference type="EMBL" id="MBU3841482.1"/>
    </source>
</evidence>
<comment type="caution">
    <text evidence="2">The sequence shown here is derived from an EMBL/GenBank/DDBJ whole genome shotgun (WGS) entry which is preliminary data.</text>
</comment>
<protein>
    <submittedName>
        <fullName evidence="2">HD domain-containing protein</fullName>
    </submittedName>
</protein>
<organism evidence="2 3">
    <name type="scientific">Candidatus Fusobacterium pullicola</name>
    <dbReference type="NCBI Taxonomy" id="2838601"/>
    <lineage>
        <taxon>Bacteria</taxon>
        <taxon>Fusobacteriati</taxon>
        <taxon>Fusobacteriota</taxon>
        <taxon>Fusobacteriia</taxon>
        <taxon>Fusobacteriales</taxon>
        <taxon>Fusobacteriaceae</taxon>
        <taxon>Fusobacterium</taxon>
    </lineage>
</organism>
<reference evidence="2" key="1">
    <citation type="journal article" date="2021" name="PeerJ">
        <title>Extensive microbial diversity within the chicken gut microbiome revealed by metagenomics and culture.</title>
        <authorList>
            <person name="Gilroy R."/>
            <person name="Ravi A."/>
            <person name="Getino M."/>
            <person name="Pursley I."/>
            <person name="Horton D.L."/>
            <person name="Alikhan N.F."/>
            <person name="Baker D."/>
            <person name="Gharbi K."/>
            <person name="Hall N."/>
            <person name="Watson M."/>
            <person name="Adriaenssens E.M."/>
            <person name="Foster-Nyarko E."/>
            <person name="Jarju S."/>
            <person name="Secka A."/>
            <person name="Antonio M."/>
            <person name="Oren A."/>
            <person name="Chaudhuri R.R."/>
            <person name="La Ragione R."/>
            <person name="Hildebrand F."/>
            <person name="Pallen M.J."/>
        </authorList>
    </citation>
    <scope>NUCLEOTIDE SEQUENCE</scope>
    <source>
        <strain evidence="2">A6-441</strain>
    </source>
</reference>
<dbReference type="Pfam" id="PF01966">
    <property type="entry name" value="HD"/>
    <property type="match status" value="1"/>
</dbReference>
<name>A0A9E2NWH1_9FUSO</name>
<sequence length="139" mass="16837">MLARIRQGLTFLFGRYKEEWNKEIKQVLDEREFAVFNEMSEYDRIHSYRLYKLVLEDELLGKEEIYKKLALLHDCGKYHASLYRRVKKVLIGEKTLNNHSEISYNKLKDINLDLARLAGEHHFYSDDIYMQRFQELDDK</sequence>
<dbReference type="AlphaFoldDB" id="A0A9E2NWH1"/>
<proteinExistence type="predicted"/>
<dbReference type="Proteomes" id="UP000724657">
    <property type="component" value="Unassembled WGS sequence"/>
</dbReference>
<dbReference type="SUPFAM" id="SSF109604">
    <property type="entry name" value="HD-domain/PDEase-like"/>
    <property type="match status" value="1"/>
</dbReference>
<dbReference type="EMBL" id="JAHLFN010000010">
    <property type="protein sequence ID" value="MBU3841482.1"/>
    <property type="molecule type" value="Genomic_DNA"/>
</dbReference>
<evidence type="ECO:0000313" key="3">
    <source>
        <dbReference type="Proteomes" id="UP000724657"/>
    </source>
</evidence>
<gene>
    <name evidence="2" type="ORF">IAA47_00535</name>
</gene>
<dbReference type="InterPro" id="IPR006674">
    <property type="entry name" value="HD_domain"/>
</dbReference>